<reference evidence="2" key="2">
    <citation type="journal article" date="2021" name="Syst. Appl. Microbiol.">
        <title>Roseomonas hellenica sp. nov., isolated from roots of wild-growing Alkanna tinctoria.</title>
        <authorList>
            <person name="Rat A."/>
            <person name="Naranjo H.D."/>
            <person name="Lebbe L."/>
            <person name="Cnockaert M."/>
            <person name="Krigas N."/>
            <person name="Grigoriadou K."/>
            <person name="Maloupa E."/>
            <person name="Willems A."/>
        </authorList>
    </citation>
    <scope>NUCLEOTIDE SEQUENCE</scope>
    <source>
        <strain evidence="2">LMG 31231</strain>
    </source>
</reference>
<dbReference type="RefSeq" id="WP_211860850.1">
    <property type="nucleotide sequence ID" value="NZ_JAAEDM010000007.1"/>
</dbReference>
<sequence>MVDDPWFRFVLGVFATWRVAHLLTHEDGPWDLVVRLRAAAGNGAIGHMLDCFHCLSLWIGAPIAFAVAGDPIGQALAWLALSGAACLLQRLAPAPVALIRSAPGEGDDDDLLRTETRGVGER</sequence>
<evidence type="ECO:0000313" key="2">
    <source>
        <dbReference type="EMBL" id="MBR0670488.1"/>
    </source>
</evidence>
<proteinExistence type="predicted"/>
<evidence type="ECO:0000256" key="1">
    <source>
        <dbReference type="SAM" id="MobiDB-lite"/>
    </source>
</evidence>
<dbReference type="Pfam" id="PF07098">
    <property type="entry name" value="DUF1360"/>
    <property type="match status" value="1"/>
</dbReference>
<comment type="caution">
    <text evidence="2">The sequence shown here is derived from an EMBL/GenBank/DDBJ whole genome shotgun (WGS) entry which is preliminary data.</text>
</comment>
<gene>
    <name evidence="2" type="ORF">GXW76_04835</name>
</gene>
<dbReference type="EMBL" id="JAAEDM010000007">
    <property type="protein sequence ID" value="MBR0670488.1"/>
    <property type="molecule type" value="Genomic_DNA"/>
</dbReference>
<keyword evidence="3" id="KW-1185">Reference proteome</keyword>
<dbReference type="InterPro" id="IPR010773">
    <property type="entry name" value="Mycophage_PG1_Gp7"/>
</dbReference>
<name>A0A9X9WTK9_9PROT</name>
<reference evidence="2" key="1">
    <citation type="submission" date="2020-01" db="EMBL/GenBank/DDBJ databases">
        <authorList>
            <person name="Rat A."/>
        </authorList>
    </citation>
    <scope>NUCLEOTIDE SEQUENCE</scope>
    <source>
        <strain evidence="2">LMG 31231</strain>
    </source>
</reference>
<feature type="region of interest" description="Disordered" evidence="1">
    <location>
        <begin position="101"/>
        <end position="122"/>
    </location>
</feature>
<protein>
    <submittedName>
        <fullName evidence="2">DUF1360 domain-containing protein</fullName>
    </submittedName>
</protein>
<evidence type="ECO:0000313" key="3">
    <source>
        <dbReference type="Proteomes" id="UP001138751"/>
    </source>
</evidence>
<accession>A0A9X9WTK9</accession>
<dbReference type="AlphaFoldDB" id="A0A9X9WTK9"/>
<organism evidence="2 3">
    <name type="scientific">Neoroseomonas soli</name>
    <dbReference type="NCBI Taxonomy" id="1081025"/>
    <lineage>
        <taxon>Bacteria</taxon>
        <taxon>Pseudomonadati</taxon>
        <taxon>Pseudomonadota</taxon>
        <taxon>Alphaproteobacteria</taxon>
        <taxon>Acetobacterales</taxon>
        <taxon>Acetobacteraceae</taxon>
        <taxon>Neoroseomonas</taxon>
    </lineage>
</organism>
<feature type="compositionally biased region" description="Basic and acidic residues" evidence="1">
    <location>
        <begin position="111"/>
        <end position="122"/>
    </location>
</feature>
<dbReference type="Proteomes" id="UP001138751">
    <property type="component" value="Unassembled WGS sequence"/>
</dbReference>